<keyword evidence="2" id="KW-1185">Reference proteome</keyword>
<name>A0ABU9T4G3_9HYPH</name>
<gene>
    <name evidence="1" type="ORF">WNY59_05440</name>
</gene>
<proteinExistence type="predicted"/>
<comment type="caution">
    <text evidence="1">The sequence shown here is derived from an EMBL/GenBank/DDBJ whole genome shotgun (WGS) entry which is preliminary data.</text>
</comment>
<evidence type="ECO:0000313" key="2">
    <source>
        <dbReference type="Proteomes" id="UP001477870"/>
    </source>
</evidence>
<protein>
    <submittedName>
        <fullName evidence="1">Uncharacterized protein</fullName>
    </submittedName>
</protein>
<sequence length="44" mass="4717">MMTKKMIAASGLIIVVSLLAFATWLGTGKQMMASLIQSGLTWCL</sequence>
<accession>A0ABU9T4G3</accession>
<dbReference type="RefSeq" id="WP_342847481.1">
    <property type="nucleotide sequence ID" value="NZ_JBBMQO010000003.1"/>
</dbReference>
<dbReference type="Proteomes" id="UP001477870">
    <property type="component" value="Unassembled WGS sequence"/>
</dbReference>
<dbReference type="EMBL" id="JBBMQO010000003">
    <property type="protein sequence ID" value="MEM5501025.1"/>
    <property type="molecule type" value="Genomic_DNA"/>
</dbReference>
<reference evidence="1 2" key="1">
    <citation type="submission" date="2024-03" db="EMBL/GenBank/DDBJ databases">
        <title>Community enrichment and isolation of bacterial strains for fucoidan degradation.</title>
        <authorList>
            <person name="Sichert A."/>
        </authorList>
    </citation>
    <scope>NUCLEOTIDE SEQUENCE [LARGE SCALE GENOMIC DNA]</scope>
    <source>
        <strain evidence="1 2">AS62</strain>
    </source>
</reference>
<evidence type="ECO:0000313" key="1">
    <source>
        <dbReference type="EMBL" id="MEM5501025.1"/>
    </source>
</evidence>
<organism evidence="1 2">
    <name type="scientific">Ahrensia kielensis</name>
    <dbReference type="NCBI Taxonomy" id="76980"/>
    <lineage>
        <taxon>Bacteria</taxon>
        <taxon>Pseudomonadati</taxon>
        <taxon>Pseudomonadota</taxon>
        <taxon>Alphaproteobacteria</taxon>
        <taxon>Hyphomicrobiales</taxon>
        <taxon>Ahrensiaceae</taxon>
        <taxon>Ahrensia</taxon>
    </lineage>
</organism>